<evidence type="ECO:0000313" key="2">
    <source>
        <dbReference type="Proteomes" id="UP001208570"/>
    </source>
</evidence>
<comment type="caution">
    <text evidence="1">The sequence shown here is derived from an EMBL/GenBank/DDBJ whole genome shotgun (WGS) entry which is preliminary data.</text>
</comment>
<keyword evidence="2" id="KW-1185">Reference proteome</keyword>
<sequence length="189" mass="21278">MAGYRTVRYYRNLNIMVLDNKHIMDNPLSGKDVLTLVHAIEDGEQEELKTMLSNLPDKNISDVLVTTTLPKRWHRVAKTVKSTPLRTAISWRNTSALDAILDSDCIVTNMDLSIGLQKILRHIESETEIYIISRLVKSGAEVDNPAGFNLTFEKMILLGELDRCKQVVRVICQSCPYQCITGNATVVCL</sequence>
<dbReference type="EMBL" id="JAODUP010000164">
    <property type="protein sequence ID" value="KAK2158756.1"/>
    <property type="molecule type" value="Genomic_DNA"/>
</dbReference>
<reference evidence="1" key="1">
    <citation type="journal article" date="2023" name="Mol. Biol. Evol.">
        <title>Third-Generation Sequencing Reveals the Adaptive Role of the Epigenome in Three Deep-Sea Polychaetes.</title>
        <authorList>
            <person name="Perez M."/>
            <person name="Aroh O."/>
            <person name="Sun Y."/>
            <person name="Lan Y."/>
            <person name="Juniper S.K."/>
            <person name="Young C.R."/>
            <person name="Angers B."/>
            <person name="Qian P.Y."/>
        </authorList>
    </citation>
    <scope>NUCLEOTIDE SEQUENCE</scope>
    <source>
        <strain evidence="1">P08H-3</strain>
    </source>
</reference>
<name>A0AAD9N8B9_9ANNE</name>
<protein>
    <submittedName>
        <fullName evidence="1">Uncharacterized protein</fullName>
    </submittedName>
</protein>
<organism evidence="1 2">
    <name type="scientific">Paralvinella palmiformis</name>
    <dbReference type="NCBI Taxonomy" id="53620"/>
    <lineage>
        <taxon>Eukaryota</taxon>
        <taxon>Metazoa</taxon>
        <taxon>Spiralia</taxon>
        <taxon>Lophotrochozoa</taxon>
        <taxon>Annelida</taxon>
        <taxon>Polychaeta</taxon>
        <taxon>Sedentaria</taxon>
        <taxon>Canalipalpata</taxon>
        <taxon>Terebellida</taxon>
        <taxon>Terebelliformia</taxon>
        <taxon>Alvinellidae</taxon>
        <taxon>Paralvinella</taxon>
    </lineage>
</organism>
<dbReference type="Proteomes" id="UP001208570">
    <property type="component" value="Unassembled WGS sequence"/>
</dbReference>
<gene>
    <name evidence="1" type="ORF">LSH36_164g02020</name>
</gene>
<dbReference type="AlphaFoldDB" id="A0AAD9N8B9"/>
<accession>A0AAD9N8B9</accession>
<evidence type="ECO:0000313" key="1">
    <source>
        <dbReference type="EMBL" id="KAK2158756.1"/>
    </source>
</evidence>
<proteinExistence type="predicted"/>